<proteinExistence type="predicted"/>
<dbReference type="AlphaFoldDB" id="A0AA87YU69"/>
<organism evidence="1 2">
    <name type="scientific">Ficus carica</name>
    <name type="common">Common fig</name>
    <dbReference type="NCBI Taxonomy" id="3494"/>
    <lineage>
        <taxon>Eukaryota</taxon>
        <taxon>Viridiplantae</taxon>
        <taxon>Streptophyta</taxon>
        <taxon>Embryophyta</taxon>
        <taxon>Tracheophyta</taxon>
        <taxon>Spermatophyta</taxon>
        <taxon>Magnoliopsida</taxon>
        <taxon>eudicotyledons</taxon>
        <taxon>Gunneridae</taxon>
        <taxon>Pentapetalae</taxon>
        <taxon>rosids</taxon>
        <taxon>fabids</taxon>
        <taxon>Rosales</taxon>
        <taxon>Moraceae</taxon>
        <taxon>Ficeae</taxon>
        <taxon>Ficus</taxon>
    </lineage>
</organism>
<dbReference type="Proteomes" id="UP001187192">
    <property type="component" value="Unassembled WGS sequence"/>
</dbReference>
<gene>
    <name evidence="1" type="ORF">TIFTF001_040414</name>
</gene>
<reference evidence="1" key="1">
    <citation type="submission" date="2023-07" db="EMBL/GenBank/DDBJ databases">
        <title>draft genome sequence of fig (Ficus carica).</title>
        <authorList>
            <person name="Takahashi T."/>
            <person name="Nishimura K."/>
        </authorList>
    </citation>
    <scope>NUCLEOTIDE SEQUENCE</scope>
</reference>
<comment type="caution">
    <text evidence="1">The sequence shown here is derived from an EMBL/GenBank/DDBJ whole genome shotgun (WGS) entry which is preliminary data.</text>
</comment>
<keyword evidence="2" id="KW-1185">Reference proteome</keyword>
<evidence type="ECO:0000313" key="2">
    <source>
        <dbReference type="Proteomes" id="UP001187192"/>
    </source>
</evidence>
<dbReference type="EMBL" id="BTGU01001442">
    <property type="protein sequence ID" value="GMN23178.1"/>
    <property type="molecule type" value="Genomic_DNA"/>
</dbReference>
<sequence>MKASYGDNTIFSAIVVLTAARAAKADNSNEGSSVVTKPGTEQFKKCPKSTAVAKWVDTEQFSTAVAKWVVDFFIKVDAGIHINLGMVASTLSRHRSKPHVYIGCMKFGPVLAQK</sequence>
<accession>A0AA87YU69</accession>
<protein>
    <submittedName>
        <fullName evidence="1">Uncharacterized protein</fullName>
    </submittedName>
</protein>
<evidence type="ECO:0000313" key="1">
    <source>
        <dbReference type="EMBL" id="GMN23178.1"/>
    </source>
</evidence>
<name>A0AA87YU69_FICCA</name>